<feature type="compositionally biased region" description="Acidic residues" evidence="1">
    <location>
        <begin position="447"/>
        <end position="457"/>
    </location>
</feature>
<sequence>MAVSLTAWLEETFATQLLLGNHWLQSKNEQKHTGARSEPERAWTGLYHDNGSCLDITNDLHPERNSSLQIVQLSPLVLSDGQTKVHPHIAPECLSLFPPELPLHAVFAVRRYTIRYSSYGPPQDALRFILHAVDWLGDAPRAPHRSELKELCTDEIEHILRQLRHTRAREDRRCLNPDSSTQESTYQYSAIMSGLDENESQPQTQFALGTQVVHPVRPRPQQDEPRVLGVRRLEPVLAGNTQREDIRPRGGNQNARLLELLKSTNLPSTQTVNSIMAGNMPRAVATKPPGAAPSLDSELRTQLPTVATRQPTQTQKGGHTQEEKSHSLPTSPGPARTMKRARDTNLDSPKARHSTAESSTAAVTTEETHGDKLERLASECAWMKDFEFSHDSLRVPYEQVSILLKDESWHKPLIGRQFPPGNMPVQTLIMLTRLADEKAAMEARPDSDDDMDEDPSPEDPSPQNPSPEAPSPEPILEQTQDELTSTQASWSPTPEPPQMPSRPDQGLPPDSSFEMREANVGPTARKMTLISSPPRPAVVDLAQEKGQSPPPSTPPDRPDYDIGLAAYEDDMEMEEFVPQGLGEDSVDGASKAQTRPAFSPSPLPRSTVQVKETPDVKSKSGRPPISATSPQPPRHNSSGTSKTHSSTSVVHATYRDNRRLISVADEPYAKVSVAPAANEDNEIDLLYRGPARSSPSPTPIESGLVMPKGNTQAPAVPAITPTLQSEQVEAQTHTSKHPIVEHDTVHSSWLSSLATLPPPKSTTSILNIPASPDTANQSDGRALLKDVGLLKSPSLPPGATKRKLENSPSKRSSRQPKRRELKIVSFGDASPSTSNATSALRRDREEALRKFRENRQSSTSLESHVDSAATSVSVEDGDAMQVDSANAHMSNDSRASMSPRHTSLYDPPSPPKEVQPTTTTTPATVLASPQAQSVSDEPASTKQSLPSHNLQALSTDIETPDVFEVFKKAYPEYTGDVKHFKNLCTQMIELDQDDKMVPKWQWDDYIVRNRTDYMTYARDCIERGEDAMPYNRFYKDMVRDTLFQKGIVDGRATLLRALDQFGVQPPAPRNAPPQMHDHTERVPSVSRKEKRGRTSLPSAFNKSQATERRLANSTHDRPRHSLPAGSQVHQQPSLKNIDNLKVRTPVPSSARQAHKDSRSTKKPNALSRLMLDGASSPRKPGQGDATESTSDPFRDFVFAYKRLTSLTGSTKVDARLPWPKSLAVRPSVADVPKKKHDVLKWTDEL</sequence>
<feature type="compositionally biased region" description="Polar residues" evidence="1">
    <location>
        <begin position="927"/>
        <end position="948"/>
    </location>
</feature>
<feature type="compositionally biased region" description="Low complexity" evidence="1">
    <location>
        <begin position="356"/>
        <end position="365"/>
    </location>
</feature>
<name>A0A8K0R0E6_9PLEO</name>
<organism evidence="2 3">
    <name type="scientific">Paraphoma chrysanthemicola</name>
    <dbReference type="NCBI Taxonomy" id="798071"/>
    <lineage>
        <taxon>Eukaryota</taxon>
        <taxon>Fungi</taxon>
        <taxon>Dikarya</taxon>
        <taxon>Ascomycota</taxon>
        <taxon>Pezizomycotina</taxon>
        <taxon>Dothideomycetes</taxon>
        <taxon>Pleosporomycetidae</taxon>
        <taxon>Pleosporales</taxon>
        <taxon>Pleosporineae</taxon>
        <taxon>Phaeosphaeriaceae</taxon>
        <taxon>Paraphoma</taxon>
    </lineage>
</organism>
<dbReference type="EMBL" id="JAGMVJ010000017">
    <property type="protein sequence ID" value="KAH7078195.1"/>
    <property type="molecule type" value="Genomic_DNA"/>
</dbReference>
<feature type="compositionally biased region" description="Polar residues" evidence="1">
    <location>
        <begin position="304"/>
        <end position="318"/>
    </location>
</feature>
<feature type="compositionally biased region" description="Basic and acidic residues" evidence="1">
    <location>
        <begin position="840"/>
        <end position="855"/>
    </location>
</feature>
<accession>A0A8K0R0E6</accession>
<feature type="region of interest" description="Disordered" evidence="1">
    <location>
        <begin position="788"/>
        <end position="876"/>
    </location>
</feature>
<gene>
    <name evidence="2" type="ORF">FB567DRAFT_533373</name>
</gene>
<reference evidence="2" key="1">
    <citation type="journal article" date="2021" name="Nat. Commun.">
        <title>Genetic determinants of endophytism in the Arabidopsis root mycobiome.</title>
        <authorList>
            <person name="Mesny F."/>
            <person name="Miyauchi S."/>
            <person name="Thiergart T."/>
            <person name="Pickel B."/>
            <person name="Atanasova L."/>
            <person name="Karlsson M."/>
            <person name="Huettel B."/>
            <person name="Barry K.W."/>
            <person name="Haridas S."/>
            <person name="Chen C."/>
            <person name="Bauer D."/>
            <person name="Andreopoulos W."/>
            <person name="Pangilinan J."/>
            <person name="LaButti K."/>
            <person name="Riley R."/>
            <person name="Lipzen A."/>
            <person name="Clum A."/>
            <person name="Drula E."/>
            <person name="Henrissat B."/>
            <person name="Kohler A."/>
            <person name="Grigoriev I.V."/>
            <person name="Martin F.M."/>
            <person name="Hacquard S."/>
        </authorList>
    </citation>
    <scope>NUCLEOTIDE SEQUENCE</scope>
    <source>
        <strain evidence="2">MPI-SDFR-AT-0120</strain>
    </source>
</reference>
<feature type="compositionally biased region" description="Basic residues" evidence="1">
    <location>
        <begin position="811"/>
        <end position="820"/>
    </location>
</feature>
<evidence type="ECO:0000313" key="3">
    <source>
        <dbReference type="Proteomes" id="UP000813461"/>
    </source>
</evidence>
<evidence type="ECO:0000256" key="1">
    <source>
        <dbReference type="SAM" id="MobiDB-lite"/>
    </source>
</evidence>
<feature type="compositionally biased region" description="Polar residues" evidence="1">
    <location>
        <begin position="888"/>
        <end position="901"/>
    </location>
</feature>
<feature type="compositionally biased region" description="Polar residues" evidence="1">
    <location>
        <begin position="1095"/>
        <end position="1104"/>
    </location>
</feature>
<proteinExistence type="predicted"/>
<dbReference type="Proteomes" id="UP000813461">
    <property type="component" value="Unassembled WGS sequence"/>
</dbReference>
<feature type="region of interest" description="Disordered" evidence="1">
    <location>
        <begin position="888"/>
        <end position="948"/>
    </location>
</feature>
<dbReference type="AlphaFoldDB" id="A0A8K0R0E6"/>
<comment type="caution">
    <text evidence="2">The sequence shown here is derived from an EMBL/GenBank/DDBJ whole genome shotgun (WGS) entry which is preliminary data.</text>
</comment>
<feature type="region of interest" description="Disordered" evidence="1">
    <location>
        <begin position="687"/>
        <end position="715"/>
    </location>
</feature>
<keyword evidence="3" id="KW-1185">Reference proteome</keyword>
<feature type="compositionally biased region" description="Basic and acidic residues" evidence="1">
    <location>
        <begin position="1105"/>
        <end position="1116"/>
    </location>
</feature>
<feature type="compositionally biased region" description="Pro residues" evidence="1">
    <location>
        <begin position="458"/>
        <end position="473"/>
    </location>
</feature>
<feature type="region of interest" description="Disordered" evidence="1">
    <location>
        <begin position="1063"/>
        <end position="1190"/>
    </location>
</feature>
<dbReference type="OrthoDB" id="3538943at2759"/>
<evidence type="ECO:0000313" key="2">
    <source>
        <dbReference type="EMBL" id="KAH7078195.1"/>
    </source>
</evidence>
<feature type="compositionally biased region" description="Polar residues" evidence="1">
    <location>
        <begin position="477"/>
        <end position="492"/>
    </location>
</feature>
<feature type="region of interest" description="Disordered" evidence="1">
    <location>
        <begin position="304"/>
        <end position="370"/>
    </location>
</feature>
<feature type="compositionally biased region" description="Low complexity" evidence="1">
    <location>
        <begin position="637"/>
        <end position="648"/>
    </location>
</feature>
<feature type="compositionally biased region" description="Polar residues" evidence="1">
    <location>
        <begin position="856"/>
        <end position="873"/>
    </location>
</feature>
<feature type="compositionally biased region" description="Polar residues" evidence="1">
    <location>
        <begin position="1127"/>
        <end position="1136"/>
    </location>
</feature>
<protein>
    <submittedName>
        <fullName evidence="2">Uncharacterized protein</fullName>
    </submittedName>
</protein>
<feature type="region of interest" description="Disordered" evidence="1">
    <location>
        <begin position="438"/>
        <end position="653"/>
    </location>
</feature>